<protein>
    <submittedName>
        <fullName evidence="9">Accessory regulator AgrB</fullName>
    </submittedName>
</protein>
<evidence type="ECO:0000256" key="4">
    <source>
        <dbReference type="ARBA" id="ARBA00022692"/>
    </source>
</evidence>
<dbReference type="GO" id="GO:0016020">
    <property type="term" value="C:membrane"/>
    <property type="evidence" value="ECO:0007669"/>
    <property type="project" value="InterPro"/>
</dbReference>
<keyword evidence="3" id="KW-0645">Protease</keyword>
<gene>
    <name evidence="9" type="ORF">DNH61_24185</name>
</gene>
<keyword evidence="2" id="KW-0673">Quorum sensing</keyword>
<dbReference type="Proteomes" id="UP000249522">
    <property type="component" value="Unassembled WGS sequence"/>
</dbReference>
<evidence type="ECO:0000256" key="3">
    <source>
        <dbReference type="ARBA" id="ARBA00022670"/>
    </source>
</evidence>
<comment type="caution">
    <text evidence="9">The sequence shown here is derived from an EMBL/GenBank/DDBJ whole genome shotgun (WGS) entry which is preliminary data.</text>
</comment>
<sequence length="173" mass="18640">MIQVFSQRLAESIKAAVPDHPASINVLRYSISFLINALSVIFISTIAGLITGKIAETAIVLVSFALLRQVSGGYHLKSGGLCIAISSALMIVIAQVQLADPYVMLFNCLSALLVLFYAPSRIERQTRIPHKYYPLLKILALLLVAISTVINKDVLAAALLAQSLTLIHRKAGG</sequence>
<evidence type="ECO:0000256" key="1">
    <source>
        <dbReference type="ARBA" id="ARBA00022475"/>
    </source>
</evidence>
<feature type="transmembrane region" description="Helical" evidence="8">
    <location>
        <begin position="33"/>
        <end position="66"/>
    </location>
</feature>
<keyword evidence="7 8" id="KW-0472">Membrane</keyword>
<dbReference type="GO" id="GO:0008233">
    <property type="term" value="F:peptidase activity"/>
    <property type="evidence" value="ECO:0007669"/>
    <property type="project" value="UniProtKB-KW"/>
</dbReference>
<keyword evidence="6 8" id="KW-1133">Transmembrane helix</keyword>
<evidence type="ECO:0000256" key="5">
    <source>
        <dbReference type="ARBA" id="ARBA00022801"/>
    </source>
</evidence>
<keyword evidence="4 8" id="KW-0812">Transmembrane</keyword>
<dbReference type="EMBL" id="QKRB01000058">
    <property type="protein sequence ID" value="PZD93151.1"/>
    <property type="molecule type" value="Genomic_DNA"/>
</dbReference>
<dbReference type="OrthoDB" id="2666767at2"/>
<organism evidence="9 10">
    <name type="scientific">Paenibacillus sambharensis</name>
    <dbReference type="NCBI Taxonomy" id="1803190"/>
    <lineage>
        <taxon>Bacteria</taxon>
        <taxon>Bacillati</taxon>
        <taxon>Bacillota</taxon>
        <taxon>Bacilli</taxon>
        <taxon>Bacillales</taxon>
        <taxon>Paenibacillaceae</taxon>
        <taxon>Paenibacillus</taxon>
    </lineage>
</organism>
<reference evidence="9 10" key="1">
    <citation type="submission" date="2018-06" db="EMBL/GenBank/DDBJ databases">
        <title>Paenibacillus imtechensis sp. nov.</title>
        <authorList>
            <person name="Pinnaka A.K."/>
            <person name="Singh H."/>
            <person name="Kaur M."/>
        </authorList>
    </citation>
    <scope>NUCLEOTIDE SEQUENCE [LARGE SCALE GENOMIC DNA]</scope>
    <source>
        <strain evidence="9 10">SMB1</strain>
    </source>
</reference>
<accession>A0A2W1LMY2</accession>
<dbReference type="AlphaFoldDB" id="A0A2W1LMY2"/>
<dbReference type="InterPro" id="IPR006741">
    <property type="entry name" value="AgrB"/>
</dbReference>
<proteinExistence type="predicted"/>
<evidence type="ECO:0000256" key="7">
    <source>
        <dbReference type="ARBA" id="ARBA00023136"/>
    </source>
</evidence>
<evidence type="ECO:0000313" key="10">
    <source>
        <dbReference type="Proteomes" id="UP000249522"/>
    </source>
</evidence>
<name>A0A2W1LMY2_9BACL</name>
<feature type="transmembrane region" description="Helical" evidence="8">
    <location>
        <begin position="78"/>
        <end position="96"/>
    </location>
</feature>
<dbReference type="GO" id="GO:0006508">
    <property type="term" value="P:proteolysis"/>
    <property type="evidence" value="ECO:0007669"/>
    <property type="project" value="UniProtKB-KW"/>
</dbReference>
<evidence type="ECO:0000256" key="6">
    <source>
        <dbReference type="ARBA" id="ARBA00022989"/>
    </source>
</evidence>
<evidence type="ECO:0000313" key="9">
    <source>
        <dbReference type="EMBL" id="PZD93151.1"/>
    </source>
</evidence>
<feature type="transmembrane region" description="Helical" evidence="8">
    <location>
        <begin position="102"/>
        <end position="120"/>
    </location>
</feature>
<dbReference type="Pfam" id="PF04647">
    <property type="entry name" value="AgrB"/>
    <property type="match status" value="1"/>
</dbReference>
<dbReference type="SMART" id="SM00793">
    <property type="entry name" value="AgrB"/>
    <property type="match status" value="1"/>
</dbReference>
<keyword evidence="1" id="KW-1003">Cell membrane</keyword>
<dbReference type="GO" id="GO:0009372">
    <property type="term" value="P:quorum sensing"/>
    <property type="evidence" value="ECO:0007669"/>
    <property type="project" value="UniProtKB-KW"/>
</dbReference>
<evidence type="ECO:0000256" key="8">
    <source>
        <dbReference type="SAM" id="Phobius"/>
    </source>
</evidence>
<dbReference type="RefSeq" id="WP_111149454.1">
    <property type="nucleotide sequence ID" value="NZ_QKRB01000058.1"/>
</dbReference>
<evidence type="ECO:0000256" key="2">
    <source>
        <dbReference type="ARBA" id="ARBA00022654"/>
    </source>
</evidence>
<keyword evidence="10" id="KW-1185">Reference proteome</keyword>
<feature type="transmembrane region" description="Helical" evidence="8">
    <location>
        <begin position="132"/>
        <end position="150"/>
    </location>
</feature>
<keyword evidence="5" id="KW-0378">Hydrolase</keyword>